<keyword evidence="2" id="KW-0732">Signal</keyword>
<feature type="region of interest" description="Disordered" evidence="1">
    <location>
        <begin position="74"/>
        <end position="107"/>
    </location>
</feature>
<feature type="compositionally biased region" description="Basic and acidic residues" evidence="1">
    <location>
        <begin position="97"/>
        <end position="107"/>
    </location>
</feature>
<dbReference type="SUPFAM" id="SSF53850">
    <property type="entry name" value="Periplasmic binding protein-like II"/>
    <property type="match status" value="1"/>
</dbReference>
<keyword evidence="4" id="KW-1185">Reference proteome</keyword>
<feature type="signal peptide" evidence="2">
    <location>
        <begin position="1"/>
        <end position="19"/>
    </location>
</feature>
<name>A0A6L6Q1Q4_9BURK</name>
<evidence type="ECO:0000313" key="4">
    <source>
        <dbReference type="Proteomes" id="UP000484015"/>
    </source>
</evidence>
<evidence type="ECO:0000256" key="1">
    <source>
        <dbReference type="SAM" id="MobiDB-lite"/>
    </source>
</evidence>
<sequence length="261" mass="28838">MRYVSCAFVALFVAVKVSAAPLNLCFEDIPQAPWTTPDGAGLNIELLKRVARMTGEQFNYIARPWKRCEEETRSGVMDGMIGPSDNPRRRAYSLPPRKPDGTQDPERAMYHDHVPLFLRTGSGASWDGKHLVNPRGLVVAQRGYYTVDMLQALGQKVIDTPKSAEEGLRLLAVGAADVAVLMGRSAEGALSADPRFHGQIELARQPFATFDFHLMIGRKTFEQDPKRIEAIWNAIAAVRATPEYRKLEAAQLTAAATPSYP</sequence>
<comment type="caution">
    <text evidence="3">The sequence shown here is derived from an EMBL/GenBank/DDBJ whole genome shotgun (WGS) entry which is preliminary data.</text>
</comment>
<proteinExistence type="predicted"/>
<dbReference type="Gene3D" id="3.40.190.10">
    <property type="entry name" value="Periplasmic binding protein-like II"/>
    <property type="match status" value="2"/>
</dbReference>
<evidence type="ECO:0000313" key="3">
    <source>
        <dbReference type="EMBL" id="MTW03565.1"/>
    </source>
</evidence>
<dbReference type="AlphaFoldDB" id="A0A6L6Q1Q4"/>
<accession>A0A6L6Q1Q4</accession>
<evidence type="ECO:0000256" key="2">
    <source>
        <dbReference type="SAM" id="SignalP"/>
    </source>
</evidence>
<dbReference type="EMBL" id="WNLA01000010">
    <property type="protein sequence ID" value="MTW03565.1"/>
    <property type="molecule type" value="Genomic_DNA"/>
</dbReference>
<evidence type="ECO:0008006" key="5">
    <source>
        <dbReference type="Google" id="ProtNLM"/>
    </source>
</evidence>
<protein>
    <recommendedName>
        <fullName evidence="5">Transporter substrate-binding domain-containing protein</fullName>
    </recommendedName>
</protein>
<dbReference type="OrthoDB" id="9133137at2"/>
<organism evidence="3 4">
    <name type="scientific">Pseudoduganella ginsengisoli</name>
    <dbReference type="NCBI Taxonomy" id="1462440"/>
    <lineage>
        <taxon>Bacteria</taxon>
        <taxon>Pseudomonadati</taxon>
        <taxon>Pseudomonadota</taxon>
        <taxon>Betaproteobacteria</taxon>
        <taxon>Burkholderiales</taxon>
        <taxon>Oxalobacteraceae</taxon>
        <taxon>Telluria group</taxon>
        <taxon>Pseudoduganella</taxon>
    </lineage>
</organism>
<reference evidence="3 4" key="1">
    <citation type="submission" date="2019-11" db="EMBL/GenBank/DDBJ databases">
        <title>Type strains purchased from KCTC, JCM and DSMZ.</title>
        <authorList>
            <person name="Lu H."/>
        </authorList>
    </citation>
    <scope>NUCLEOTIDE SEQUENCE [LARGE SCALE GENOMIC DNA]</scope>
    <source>
        <strain evidence="3 4">KCTC 42409</strain>
    </source>
</reference>
<gene>
    <name evidence="3" type="ORF">GM668_15885</name>
</gene>
<feature type="chain" id="PRO_5026720888" description="Transporter substrate-binding domain-containing protein" evidence="2">
    <location>
        <begin position="20"/>
        <end position="261"/>
    </location>
</feature>
<dbReference type="Proteomes" id="UP000484015">
    <property type="component" value="Unassembled WGS sequence"/>
</dbReference>
<dbReference type="RefSeq" id="WP_155439939.1">
    <property type="nucleotide sequence ID" value="NZ_WNLA01000010.1"/>
</dbReference>